<proteinExistence type="predicted"/>
<feature type="chain" id="PRO_5008789284" description="SUEL-type lectin domain-containing protein" evidence="1">
    <location>
        <begin position="22"/>
        <end position="365"/>
    </location>
</feature>
<name>R7VM17_CAPTE</name>
<protein>
    <recommendedName>
        <fullName evidence="5">SUEL-type lectin domain-containing protein</fullName>
    </recommendedName>
</protein>
<evidence type="ECO:0000256" key="1">
    <source>
        <dbReference type="SAM" id="SignalP"/>
    </source>
</evidence>
<sequence>MVRHTTLWLMLTICSGIGVFAGEVKSATRCISPSDTQEVYTSCEIGSEMVYIRRVFIGKNLAIEDSSFCSVPHFNESTDCISHETYFTMSSGSSCNTFGKCTIRIRWQAPVCPDEYQGDTYVYAEYECLPKLNSKGDTISYLYPHSTNAYNDLFELGLVLSESYASWTALTPYRLSISVEDDVSVTVHILDIRGRYINDNGDCPFKLYLNDGTLENYYETCATFEWQKHSVTFPPGSKRVDIRRNYVLVACADNHHTTNNNSINHFINNSINNSLNYSINNSLNFSINNSLNFSINNSLNFSINNSLNYSINDTFHHTIVDTIDNSYDNTNHDAIHYAIYHSVYNTFDNSVNYTHHDIIKDPNYY</sequence>
<dbReference type="AlphaFoldDB" id="R7VM17"/>
<feature type="signal peptide" evidence="1">
    <location>
        <begin position="1"/>
        <end position="21"/>
    </location>
</feature>
<evidence type="ECO:0000313" key="4">
    <source>
        <dbReference type="Proteomes" id="UP000014760"/>
    </source>
</evidence>
<evidence type="ECO:0000313" key="2">
    <source>
        <dbReference type="EMBL" id="ELU18746.1"/>
    </source>
</evidence>
<evidence type="ECO:0000313" key="3">
    <source>
        <dbReference type="EnsemblMetazoa" id="CapteP218474"/>
    </source>
</evidence>
<reference evidence="4" key="1">
    <citation type="submission" date="2012-12" db="EMBL/GenBank/DDBJ databases">
        <authorList>
            <person name="Hellsten U."/>
            <person name="Grimwood J."/>
            <person name="Chapman J.A."/>
            <person name="Shapiro H."/>
            <person name="Aerts A."/>
            <person name="Otillar R.P."/>
            <person name="Terry A.Y."/>
            <person name="Boore J.L."/>
            <person name="Simakov O."/>
            <person name="Marletaz F."/>
            <person name="Cho S.-J."/>
            <person name="Edsinger-Gonzales E."/>
            <person name="Havlak P."/>
            <person name="Kuo D.-H."/>
            <person name="Larsson T."/>
            <person name="Lv J."/>
            <person name="Arendt D."/>
            <person name="Savage R."/>
            <person name="Osoegawa K."/>
            <person name="de Jong P."/>
            <person name="Lindberg D.R."/>
            <person name="Seaver E.C."/>
            <person name="Weisblat D.A."/>
            <person name="Putnam N.H."/>
            <person name="Grigoriev I.V."/>
            <person name="Rokhsar D.S."/>
        </authorList>
    </citation>
    <scope>NUCLEOTIDE SEQUENCE</scope>
    <source>
        <strain evidence="4">I ESC-2004</strain>
    </source>
</reference>
<keyword evidence="1" id="KW-0732">Signal</keyword>
<accession>R7VM17</accession>
<gene>
    <name evidence="2" type="ORF">CAPTEDRAFT_218474</name>
</gene>
<dbReference type="EMBL" id="AMQN01000514">
    <property type="status" value="NOT_ANNOTATED_CDS"/>
    <property type="molecule type" value="Genomic_DNA"/>
</dbReference>
<dbReference type="Proteomes" id="UP000014760">
    <property type="component" value="Unassembled WGS sequence"/>
</dbReference>
<reference evidence="3" key="3">
    <citation type="submission" date="2015-06" db="UniProtKB">
        <authorList>
            <consortium name="EnsemblMetazoa"/>
        </authorList>
    </citation>
    <scope>IDENTIFICATION</scope>
</reference>
<dbReference type="HOGENOM" id="CLU_759198_0_0_1"/>
<evidence type="ECO:0008006" key="5">
    <source>
        <dbReference type="Google" id="ProtNLM"/>
    </source>
</evidence>
<organism evidence="2">
    <name type="scientific">Capitella teleta</name>
    <name type="common">Polychaete worm</name>
    <dbReference type="NCBI Taxonomy" id="283909"/>
    <lineage>
        <taxon>Eukaryota</taxon>
        <taxon>Metazoa</taxon>
        <taxon>Spiralia</taxon>
        <taxon>Lophotrochozoa</taxon>
        <taxon>Annelida</taxon>
        <taxon>Polychaeta</taxon>
        <taxon>Sedentaria</taxon>
        <taxon>Scolecida</taxon>
        <taxon>Capitellidae</taxon>
        <taxon>Capitella</taxon>
    </lineage>
</organism>
<reference evidence="2 4" key="2">
    <citation type="journal article" date="2013" name="Nature">
        <title>Insights into bilaterian evolution from three spiralian genomes.</title>
        <authorList>
            <person name="Simakov O."/>
            <person name="Marletaz F."/>
            <person name="Cho S.J."/>
            <person name="Edsinger-Gonzales E."/>
            <person name="Havlak P."/>
            <person name="Hellsten U."/>
            <person name="Kuo D.H."/>
            <person name="Larsson T."/>
            <person name="Lv J."/>
            <person name="Arendt D."/>
            <person name="Savage R."/>
            <person name="Osoegawa K."/>
            <person name="de Jong P."/>
            <person name="Grimwood J."/>
            <person name="Chapman J.A."/>
            <person name="Shapiro H."/>
            <person name="Aerts A."/>
            <person name="Otillar R.P."/>
            <person name="Terry A.Y."/>
            <person name="Boore J.L."/>
            <person name="Grigoriev I.V."/>
            <person name="Lindberg D.R."/>
            <person name="Seaver E.C."/>
            <person name="Weisblat D.A."/>
            <person name="Putnam N.H."/>
            <person name="Rokhsar D.S."/>
        </authorList>
    </citation>
    <scope>NUCLEOTIDE SEQUENCE</scope>
    <source>
        <strain evidence="2 4">I ESC-2004</strain>
    </source>
</reference>
<dbReference type="EMBL" id="KB291799">
    <property type="protein sequence ID" value="ELU18746.1"/>
    <property type="molecule type" value="Genomic_DNA"/>
</dbReference>
<keyword evidence="4" id="KW-1185">Reference proteome</keyword>
<dbReference type="EnsemblMetazoa" id="CapteT218474">
    <property type="protein sequence ID" value="CapteP218474"/>
    <property type="gene ID" value="CapteG218474"/>
</dbReference>